<evidence type="ECO:0000313" key="2">
    <source>
        <dbReference type="EMBL" id="EAU42874.1"/>
    </source>
</evidence>
<dbReference type="PANTHER" id="PTHR33990">
    <property type="entry name" value="PROTEIN YJDN-RELATED"/>
    <property type="match status" value="1"/>
</dbReference>
<dbReference type="InterPro" id="IPR009725">
    <property type="entry name" value="3_dmu_93_MTrfase"/>
</dbReference>
<proteinExistence type="predicted"/>
<dbReference type="InterPro" id="IPR028973">
    <property type="entry name" value="PhnB-like"/>
</dbReference>
<dbReference type="Proteomes" id="UP000004310">
    <property type="component" value="Unassembled WGS sequence"/>
</dbReference>
<name>Q0G640_9HYPH</name>
<dbReference type="InterPro" id="IPR029068">
    <property type="entry name" value="Glyas_Bleomycin-R_OHBP_Dase"/>
</dbReference>
<dbReference type="CDD" id="cd06588">
    <property type="entry name" value="PhnB_like"/>
    <property type="match status" value="1"/>
</dbReference>
<dbReference type="PANTHER" id="PTHR33990:SF2">
    <property type="entry name" value="PHNB-LIKE DOMAIN-CONTAINING PROTEIN"/>
    <property type="match status" value="1"/>
</dbReference>
<evidence type="ECO:0000259" key="1">
    <source>
        <dbReference type="Pfam" id="PF06983"/>
    </source>
</evidence>
<evidence type="ECO:0000313" key="3">
    <source>
        <dbReference type="Proteomes" id="UP000004310"/>
    </source>
</evidence>
<dbReference type="Gene3D" id="3.10.180.10">
    <property type="entry name" value="2,3-Dihydroxybiphenyl 1,2-Dioxygenase, domain 1"/>
    <property type="match status" value="1"/>
</dbReference>
<dbReference type="eggNOG" id="COG3865">
    <property type="taxonomic scope" value="Bacteria"/>
</dbReference>
<dbReference type="AlphaFoldDB" id="Q0G640"/>
<dbReference type="STRING" id="217511.GCA_001463845_00474"/>
<dbReference type="EMBL" id="AATP01000001">
    <property type="protein sequence ID" value="EAU42874.1"/>
    <property type="molecule type" value="Genomic_DNA"/>
</dbReference>
<feature type="domain" description="PhnB-like" evidence="1">
    <location>
        <begin position="1"/>
        <end position="114"/>
    </location>
</feature>
<dbReference type="HOGENOM" id="CLU_046006_22_1_5"/>
<protein>
    <recommendedName>
        <fullName evidence="1">PhnB-like domain-containing protein</fullName>
    </recommendedName>
</protein>
<dbReference type="PIRSF" id="PIRSF021700">
    <property type="entry name" value="3_dmu_93_MTrfase"/>
    <property type="match status" value="1"/>
</dbReference>
<comment type="caution">
    <text evidence="2">The sequence shown here is derived from an EMBL/GenBank/DDBJ whole genome shotgun (WGS) entry which is preliminary data.</text>
</comment>
<dbReference type="Pfam" id="PF06983">
    <property type="entry name" value="3-dmu-9_3-mt"/>
    <property type="match status" value="1"/>
</dbReference>
<reference evidence="2 3" key="1">
    <citation type="journal article" date="2010" name="J. Bacteriol.">
        <title>Genome sequence of Fulvimarina pelagi HTCC2506T, a Mn(II)-oxidizing alphaproteobacterium possessing an aerobic anoxygenic photosynthetic gene cluster and Xanthorhodopsin.</title>
        <authorList>
            <person name="Kang I."/>
            <person name="Oh H.M."/>
            <person name="Lim S.I."/>
            <person name="Ferriera S."/>
            <person name="Giovannoni S.J."/>
            <person name="Cho J.C."/>
        </authorList>
    </citation>
    <scope>NUCLEOTIDE SEQUENCE [LARGE SCALE GENOMIC DNA]</scope>
    <source>
        <strain evidence="2 3">HTCC2506</strain>
    </source>
</reference>
<organism evidence="2 3">
    <name type="scientific">Fulvimarina pelagi HTCC2506</name>
    <dbReference type="NCBI Taxonomy" id="314231"/>
    <lineage>
        <taxon>Bacteria</taxon>
        <taxon>Pseudomonadati</taxon>
        <taxon>Pseudomonadota</taxon>
        <taxon>Alphaproteobacteria</taxon>
        <taxon>Hyphomicrobiales</taxon>
        <taxon>Aurantimonadaceae</taxon>
        <taxon>Fulvimarina</taxon>
    </lineage>
</organism>
<keyword evidence="3" id="KW-1185">Reference proteome</keyword>
<gene>
    <name evidence="2" type="ORF">FP2506_08531</name>
</gene>
<sequence length="154" mass="17281">MTTCLWFDRNGEDGANFYVDLFPNSRIDRVTYGPCDWPAGSEGDVLIIDFTMFGRSFQALNGGPFAQFNQAVSLSISCEQQDEVDRYWTALSAHPDAEQCGWVKDRFGLFWQIVPEILPKLLADSDRAKAKRVMQAMMEMKKLDVAALEKAAAG</sequence>
<accession>Q0G640</accession>
<dbReference type="SUPFAM" id="SSF54593">
    <property type="entry name" value="Glyoxalase/Bleomycin resistance protein/Dihydroxybiphenyl dioxygenase"/>
    <property type="match status" value="1"/>
</dbReference>